<reference evidence="2" key="1">
    <citation type="journal article" date="2013" name="Protist Genomics">
        <title>The complete mitochondrial genome from an unidentified Phalansterium species.</title>
        <authorList>
            <person name="Pombert J.-F."/>
            <person name="Smirnov A."/>
            <person name="James E.R."/>
            <person name="Janouskovec J."/>
            <person name="Gray M.W."/>
            <person name="Keeling P.J."/>
        </authorList>
    </citation>
    <scope>NUCLEOTIDE SEQUENCE</scope>
    <source>
        <strain evidence="2">UTEX1284</strain>
    </source>
</reference>
<sequence>MMVNFIKNIMILVYKKFIIPTLIVYSYAMLIRLRNFFIVEVAKMTNRVFLQNKSSVSAFIEILVTFILVFYTFGISFVFIHLATIVRAFIFGIYSYFRIANLTWVEFLSNYEMAHIYPAQGAIEYFYGNADKILSGNWKIFVIVFLIKSFYSISWLTISIIWFLSFWECMAECFGFFSLKAVISLLLIGIFCLVTDLKGIKKYFFIFLLSLFIFLLCLTLATIIYERIHTPPLEPYHFKR</sequence>
<keyword evidence="1" id="KW-0812">Transmembrane</keyword>
<evidence type="ECO:0000256" key="1">
    <source>
        <dbReference type="SAM" id="Phobius"/>
    </source>
</evidence>
<proteinExistence type="predicted"/>
<feature type="transmembrane region" description="Helical" evidence="1">
    <location>
        <begin position="176"/>
        <end position="197"/>
    </location>
</feature>
<accession>T1QDV6</accession>
<feature type="transmembrane region" description="Helical" evidence="1">
    <location>
        <begin position="12"/>
        <end position="33"/>
    </location>
</feature>
<organism evidence="2">
    <name type="scientific">Phalansterium sp. PJK-2012</name>
    <dbReference type="NCBI Taxonomy" id="1267188"/>
    <lineage>
        <taxon>Eukaryota</taxon>
        <taxon>Amoebozoa</taxon>
        <taxon>Evosea</taxon>
        <taxon>Variosea</taxon>
        <taxon>Phalansterium</taxon>
    </lineage>
</organism>
<gene>
    <name evidence="2" type="primary">orf240</name>
</gene>
<dbReference type="EMBL" id="KC121006">
    <property type="protein sequence ID" value="AFZ64078.1"/>
    <property type="molecule type" value="Genomic_DNA"/>
</dbReference>
<feature type="transmembrane region" description="Helical" evidence="1">
    <location>
        <begin position="204"/>
        <end position="225"/>
    </location>
</feature>
<name>T1QDV6_9EUKA</name>
<feature type="transmembrane region" description="Helical" evidence="1">
    <location>
        <begin position="54"/>
        <end position="73"/>
    </location>
</feature>
<geneLocation type="mitochondrion" evidence="2"/>
<dbReference type="AlphaFoldDB" id="T1QDV6"/>
<protein>
    <submittedName>
        <fullName evidence="2">Uncharacterized protein</fullName>
    </submittedName>
</protein>
<keyword evidence="2" id="KW-0496">Mitochondrion</keyword>
<keyword evidence="1" id="KW-0472">Membrane</keyword>
<feature type="transmembrane region" description="Helical" evidence="1">
    <location>
        <begin position="140"/>
        <end position="164"/>
    </location>
</feature>
<keyword evidence="1" id="KW-1133">Transmembrane helix</keyword>
<evidence type="ECO:0000313" key="2">
    <source>
        <dbReference type="EMBL" id="AFZ64078.1"/>
    </source>
</evidence>